<dbReference type="GO" id="GO:0003677">
    <property type="term" value="F:DNA binding"/>
    <property type="evidence" value="ECO:0007669"/>
    <property type="project" value="UniProtKB-KW"/>
</dbReference>
<evidence type="ECO:0000256" key="8">
    <source>
        <dbReference type="ARBA" id="ARBA00023163"/>
    </source>
</evidence>
<keyword evidence="6" id="KW-0238">DNA-binding</keyword>
<dbReference type="RefSeq" id="WP_142820157.1">
    <property type="nucleotide sequence ID" value="NZ_CP035503.1"/>
</dbReference>
<evidence type="ECO:0000256" key="6">
    <source>
        <dbReference type="ARBA" id="ARBA00023125"/>
    </source>
</evidence>
<dbReference type="KEGG" id="rhf:EUB48_16540"/>
<evidence type="ECO:0000256" key="3">
    <source>
        <dbReference type="ARBA" id="ARBA00022795"/>
    </source>
</evidence>
<keyword evidence="1" id="KW-0963">Cytoplasm</keyword>
<evidence type="ECO:0000256" key="1">
    <source>
        <dbReference type="ARBA" id="ARBA00022490"/>
    </source>
</evidence>
<dbReference type="OrthoDB" id="8525736at2"/>
<sequence length="222" mass="24564">MPTRADRHLRTVRLAKDCAELGARVRTIHSITGLPSREIQRMFFNDPQSIPRGRPPDSPEWYHSANLLFRTDASIVVAIYRRLRHAGFSPGEALVGAYRHYRVVCQAPHRISFDRAFDLASHTDGIWIAKSPSFAIVTCPSCASEFLAALGTVPTADTCPFCKLVQRYGTDPRVQTSFPTHPLPDPTAFQQGMSMLLWKNTGEADGDSLVTSTPIPGDAKET</sequence>
<evidence type="ECO:0000256" key="7">
    <source>
        <dbReference type="ARBA" id="ARBA00023159"/>
    </source>
</evidence>
<dbReference type="GO" id="GO:0044781">
    <property type="term" value="P:bacterial-type flagellum organization"/>
    <property type="evidence" value="ECO:0007669"/>
    <property type="project" value="UniProtKB-KW"/>
</dbReference>
<keyword evidence="2" id="KW-0479">Metal-binding</keyword>
<organism evidence="9 10">
    <name type="scientific">Rhodoferax sediminis</name>
    <dbReference type="NCBI Taxonomy" id="2509614"/>
    <lineage>
        <taxon>Bacteria</taxon>
        <taxon>Pseudomonadati</taxon>
        <taxon>Pseudomonadota</taxon>
        <taxon>Betaproteobacteria</taxon>
        <taxon>Burkholderiales</taxon>
        <taxon>Comamonadaceae</taxon>
        <taxon>Rhodoferax</taxon>
    </lineage>
</organism>
<keyword evidence="10" id="KW-1185">Reference proteome</keyword>
<dbReference type="GO" id="GO:0046872">
    <property type="term" value="F:metal ion binding"/>
    <property type="evidence" value="ECO:0007669"/>
    <property type="project" value="UniProtKB-KW"/>
</dbReference>
<dbReference type="Pfam" id="PF05280">
    <property type="entry name" value="FlhC"/>
    <property type="match status" value="1"/>
</dbReference>
<dbReference type="SUPFAM" id="SSF160930">
    <property type="entry name" value="FlhC-like"/>
    <property type="match status" value="1"/>
</dbReference>
<name>A0A515DEC7_9BURK</name>
<evidence type="ECO:0000313" key="10">
    <source>
        <dbReference type="Proteomes" id="UP000316798"/>
    </source>
</evidence>
<dbReference type="EMBL" id="CP035503">
    <property type="protein sequence ID" value="QDL38720.1"/>
    <property type="molecule type" value="Genomic_DNA"/>
</dbReference>
<evidence type="ECO:0000313" key="9">
    <source>
        <dbReference type="EMBL" id="QDL38720.1"/>
    </source>
</evidence>
<evidence type="ECO:0000256" key="2">
    <source>
        <dbReference type="ARBA" id="ARBA00022723"/>
    </source>
</evidence>
<dbReference type="GO" id="GO:0045893">
    <property type="term" value="P:positive regulation of DNA-templated transcription"/>
    <property type="evidence" value="ECO:0007669"/>
    <property type="project" value="InterPro"/>
</dbReference>
<keyword evidence="3" id="KW-1005">Bacterial flagellum biogenesis</keyword>
<keyword evidence="7" id="KW-0010">Activator</keyword>
<evidence type="ECO:0008006" key="11">
    <source>
        <dbReference type="Google" id="ProtNLM"/>
    </source>
</evidence>
<accession>A0A515DEC7</accession>
<keyword evidence="8" id="KW-0804">Transcription</keyword>
<dbReference type="Proteomes" id="UP000316798">
    <property type="component" value="Chromosome"/>
</dbReference>
<dbReference type="AlphaFoldDB" id="A0A515DEC7"/>
<evidence type="ECO:0000256" key="5">
    <source>
        <dbReference type="ARBA" id="ARBA00023015"/>
    </source>
</evidence>
<keyword evidence="5" id="KW-0805">Transcription regulation</keyword>
<keyword evidence="4" id="KW-0862">Zinc</keyword>
<proteinExistence type="predicted"/>
<evidence type="ECO:0000256" key="4">
    <source>
        <dbReference type="ARBA" id="ARBA00022833"/>
    </source>
</evidence>
<gene>
    <name evidence="9" type="ORF">EUB48_16540</name>
</gene>
<dbReference type="GO" id="GO:1902208">
    <property type="term" value="P:regulation of bacterial-type flagellum assembly"/>
    <property type="evidence" value="ECO:0007669"/>
    <property type="project" value="InterPro"/>
</dbReference>
<protein>
    <recommendedName>
        <fullName evidence="11">Flagellar transcriptional regulator FlhC</fullName>
    </recommendedName>
</protein>
<reference evidence="9 10" key="1">
    <citation type="submission" date="2019-01" db="EMBL/GenBank/DDBJ databases">
        <title>Genomic insights into a novel species Rhodoferax sp.</title>
        <authorList>
            <person name="Jin L."/>
        </authorList>
    </citation>
    <scope>NUCLEOTIDE SEQUENCE [LARGE SCALE GENOMIC DNA]</scope>
    <source>
        <strain evidence="9 10">CHu59-6-5</strain>
    </source>
</reference>
<dbReference type="InterPro" id="IPR007944">
    <property type="entry name" value="FlhC"/>
</dbReference>